<evidence type="ECO:0000313" key="2">
    <source>
        <dbReference type="EMBL" id="CAJ1969250.1"/>
    </source>
</evidence>
<dbReference type="PANTHER" id="PTHR33418">
    <property type="entry name" value="HELICASE-ASSOCIATED"/>
    <property type="match status" value="1"/>
</dbReference>
<evidence type="ECO:0000313" key="3">
    <source>
        <dbReference type="Proteomes" id="UP001295423"/>
    </source>
</evidence>
<dbReference type="PANTHER" id="PTHR33418:SF1">
    <property type="entry name" value="HELICASE-ASSOCIATED DOMAIN-CONTAINING PROTEIN"/>
    <property type="match status" value="1"/>
</dbReference>
<reference evidence="2" key="1">
    <citation type="submission" date="2023-08" db="EMBL/GenBank/DDBJ databases">
        <authorList>
            <person name="Audoor S."/>
            <person name="Bilcke G."/>
        </authorList>
    </citation>
    <scope>NUCLEOTIDE SEQUENCE</scope>
</reference>
<accession>A0AAD2JP88</accession>
<proteinExistence type="predicted"/>
<feature type="domain" description="Helicase-associated" evidence="1">
    <location>
        <begin position="161"/>
        <end position="221"/>
    </location>
</feature>
<organism evidence="2 3">
    <name type="scientific">Cylindrotheca closterium</name>
    <dbReference type="NCBI Taxonomy" id="2856"/>
    <lineage>
        <taxon>Eukaryota</taxon>
        <taxon>Sar</taxon>
        <taxon>Stramenopiles</taxon>
        <taxon>Ochrophyta</taxon>
        <taxon>Bacillariophyta</taxon>
        <taxon>Bacillariophyceae</taxon>
        <taxon>Bacillariophycidae</taxon>
        <taxon>Bacillariales</taxon>
        <taxon>Bacillariaceae</taxon>
        <taxon>Cylindrotheca</taxon>
    </lineage>
</organism>
<feature type="domain" description="Helicase-associated" evidence="1">
    <location>
        <begin position="456"/>
        <end position="521"/>
    </location>
</feature>
<dbReference type="AlphaFoldDB" id="A0AAD2JP88"/>
<gene>
    <name evidence="2" type="ORF">CYCCA115_LOCUS23611</name>
</gene>
<dbReference type="EMBL" id="CAKOGP040002424">
    <property type="protein sequence ID" value="CAJ1969250.1"/>
    <property type="molecule type" value="Genomic_DNA"/>
</dbReference>
<feature type="domain" description="Helicase-associated" evidence="1">
    <location>
        <begin position="294"/>
        <end position="357"/>
    </location>
</feature>
<sequence length="531" mass="62849">MACRLSSHGMLRLIQRQLCTASRFTHCHIHQSQWNGFRIQIAAPLIIPSRQFSSVETSALSESIDDDELQKHLSVEDEAMLNQLLEYKNLHGDCHVPSGRGSFAMLERERLGGVSDDLAEWVRKQRTLYRSAQRQKGKLSEAQQIRFLTLESLGFMWSDRDAQWQRQFNRLERWALENDGSHEVDRDSDPQLARWVEKQRKEFQQGKMTQARVDLLEELNFVFSLRDAKWWEFYDKLLVYKEEWGHTMVPADYDADPQLGHWVSRQRQRRQSGLEEDRIQALDDIGFSWDVLSDTWDKNYADLCDFYAKNGHTRVPTSSPLWSWVDRQRRTLRQLGLDESESFDAVQKIEKLNKMDFGWNDTEGLGEDDDTTHMRAKKLLELPFQAAVYDDTWVQHFQELCEFQSKHGHFAIPYTGPYSDLSNWVRHQRYLFKRDKLPEERIAALDGIEFAWTAHTARWDRMFEELVRFHAENGHARVSPRNSELYRWTLQQRRVLRAKKEGDPDYQVLPGDREDRILELERLFFEGKESS</sequence>
<comment type="caution">
    <text evidence="2">The sequence shown here is derived from an EMBL/GenBank/DDBJ whole genome shotgun (WGS) entry which is preliminary data.</text>
</comment>
<evidence type="ECO:0000259" key="1">
    <source>
        <dbReference type="Pfam" id="PF03457"/>
    </source>
</evidence>
<dbReference type="InterPro" id="IPR005114">
    <property type="entry name" value="Helicase_assoc"/>
</dbReference>
<feature type="domain" description="Helicase-associated" evidence="1">
    <location>
        <begin position="390"/>
        <end position="450"/>
    </location>
</feature>
<feature type="domain" description="Helicase-associated" evidence="1">
    <location>
        <begin position="227"/>
        <end position="287"/>
    </location>
</feature>
<keyword evidence="3" id="KW-1185">Reference proteome</keyword>
<feature type="domain" description="Helicase-associated" evidence="1">
    <location>
        <begin position="78"/>
        <end position="155"/>
    </location>
</feature>
<dbReference type="Pfam" id="PF03457">
    <property type="entry name" value="HA"/>
    <property type="match status" value="6"/>
</dbReference>
<dbReference type="Gene3D" id="6.10.140.530">
    <property type="match status" value="6"/>
</dbReference>
<protein>
    <recommendedName>
        <fullName evidence="1">Helicase-associated domain-containing protein</fullName>
    </recommendedName>
</protein>
<name>A0AAD2JP88_9STRA</name>
<dbReference type="Proteomes" id="UP001295423">
    <property type="component" value="Unassembled WGS sequence"/>
</dbReference>